<keyword evidence="3 4" id="KW-0443">Lipid metabolism</keyword>
<feature type="short sequence motif" description="GXSXG" evidence="4">
    <location>
        <begin position="55"/>
        <end position="59"/>
    </location>
</feature>
<accession>A0A1Y2MDK0</accession>
<dbReference type="InterPro" id="IPR002641">
    <property type="entry name" value="PNPLA_dom"/>
</dbReference>
<organism evidence="6 7">
    <name type="scientific">Epicoccum nigrum</name>
    <name type="common">Soil fungus</name>
    <name type="synonym">Epicoccum purpurascens</name>
    <dbReference type="NCBI Taxonomy" id="105696"/>
    <lineage>
        <taxon>Eukaryota</taxon>
        <taxon>Fungi</taxon>
        <taxon>Dikarya</taxon>
        <taxon>Ascomycota</taxon>
        <taxon>Pezizomycotina</taxon>
        <taxon>Dothideomycetes</taxon>
        <taxon>Pleosporomycetidae</taxon>
        <taxon>Pleosporales</taxon>
        <taxon>Pleosporineae</taxon>
        <taxon>Didymellaceae</taxon>
        <taxon>Epicoccum</taxon>
    </lineage>
</organism>
<feature type="active site" description="Proton acceptor" evidence="4">
    <location>
        <position position="197"/>
    </location>
</feature>
<dbReference type="GO" id="GO:0016042">
    <property type="term" value="P:lipid catabolic process"/>
    <property type="evidence" value="ECO:0007669"/>
    <property type="project" value="UniProtKB-UniRule"/>
</dbReference>
<keyword evidence="7" id="KW-1185">Reference proteome</keyword>
<dbReference type="GO" id="GO:0046486">
    <property type="term" value="P:glycerolipid metabolic process"/>
    <property type="evidence" value="ECO:0007669"/>
    <property type="project" value="UniProtKB-ARBA"/>
</dbReference>
<evidence type="ECO:0000313" key="7">
    <source>
        <dbReference type="Proteomes" id="UP000193240"/>
    </source>
</evidence>
<sequence length="340" mass="37689">MNSPGYCLLSLDGGGVRGLATLFVLQKIMNKLNYDREQVGLAHVKPCHVFDIMAGTSTGGLIAIMLGRLEMSVDECITEYTTLMKDVFSKNKFSSPVGILGGVKSRFSSDALSEAISGVLKRMDVPVDQKFRVDAQPTCKVFVCAMMQKVGIVTRLRSYRVPEGNDQDPTILEAALATSAAPTYFSKVKIEGSSYIDGALGANNPTEQLEDEANDILCSRKNDLTQRVACFLSIGTGRMDLNSVSDRGILRLVEALKKEATETERTHASVLRRWHTPGQESRYFRFNVEQGLNEVKLAEFNKRDTIQAGAFAYLLRHDVRDRLQSCVEHLMTRQLPVRPS</sequence>
<proteinExistence type="predicted"/>
<evidence type="ECO:0000256" key="3">
    <source>
        <dbReference type="ARBA" id="ARBA00023098"/>
    </source>
</evidence>
<evidence type="ECO:0000313" key="6">
    <source>
        <dbReference type="EMBL" id="OSS54072.1"/>
    </source>
</evidence>
<dbReference type="PROSITE" id="PS51635">
    <property type="entry name" value="PNPLA"/>
    <property type="match status" value="1"/>
</dbReference>
<reference evidence="6 7" key="1">
    <citation type="journal article" date="2017" name="Genome Announc.">
        <title>Genome sequence of the saprophytic ascomycete Epicoccum nigrum ICMP 19927 strain isolated from New Zealand.</title>
        <authorList>
            <person name="Fokin M."/>
            <person name="Fleetwood D."/>
            <person name="Weir B.S."/>
            <person name="Villas-Boas S.G."/>
        </authorList>
    </citation>
    <scope>NUCLEOTIDE SEQUENCE [LARGE SCALE GENOMIC DNA]</scope>
    <source>
        <strain evidence="6 7">ICMP 19927</strain>
    </source>
</reference>
<dbReference type="EMBL" id="KZ107838">
    <property type="protein sequence ID" value="OSS54072.1"/>
    <property type="molecule type" value="Genomic_DNA"/>
</dbReference>
<dbReference type="AlphaFoldDB" id="A0A1Y2MDK0"/>
<feature type="short sequence motif" description="DGA/G" evidence="4">
    <location>
        <begin position="197"/>
        <end position="199"/>
    </location>
</feature>
<keyword evidence="2 4" id="KW-0442">Lipid degradation</keyword>
<dbReference type="Pfam" id="PF01734">
    <property type="entry name" value="Patatin"/>
    <property type="match status" value="1"/>
</dbReference>
<name>A0A1Y2MDK0_EPING</name>
<feature type="domain" description="PNPLA" evidence="5">
    <location>
        <begin position="9"/>
        <end position="210"/>
    </location>
</feature>
<evidence type="ECO:0000259" key="5">
    <source>
        <dbReference type="PROSITE" id="PS51635"/>
    </source>
</evidence>
<dbReference type="OMA" id="VFVCAKN"/>
<dbReference type="InterPro" id="IPR016035">
    <property type="entry name" value="Acyl_Trfase/lysoPLipase"/>
</dbReference>
<dbReference type="PANTHER" id="PTHR24185">
    <property type="entry name" value="CALCIUM-INDEPENDENT PHOSPHOLIPASE A2-GAMMA"/>
    <property type="match status" value="1"/>
</dbReference>
<dbReference type="GO" id="GO:0047499">
    <property type="term" value="F:calcium-independent phospholipase A2 activity"/>
    <property type="evidence" value="ECO:0007669"/>
    <property type="project" value="TreeGrafter"/>
</dbReference>
<dbReference type="Proteomes" id="UP000193240">
    <property type="component" value="Unassembled WGS sequence"/>
</dbReference>
<evidence type="ECO:0000256" key="1">
    <source>
        <dbReference type="ARBA" id="ARBA00022801"/>
    </source>
</evidence>
<dbReference type="Gene3D" id="3.40.1090.10">
    <property type="entry name" value="Cytosolic phospholipase A2 catalytic domain"/>
    <property type="match status" value="1"/>
</dbReference>
<dbReference type="InParanoid" id="A0A1Y2MDK0"/>
<evidence type="ECO:0000256" key="4">
    <source>
        <dbReference type="PROSITE-ProRule" id="PRU01161"/>
    </source>
</evidence>
<dbReference type="STRING" id="105696.A0A1Y2MDK0"/>
<dbReference type="GO" id="GO:0019369">
    <property type="term" value="P:arachidonate metabolic process"/>
    <property type="evidence" value="ECO:0007669"/>
    <property type="project" value="TreeGrafter"/>
</dbReference>
<feature type="short sequence motif" description="GXGXXG" evidence="4">
    <location>
        <begin position="13"/>
        <end position="18"/>
    </location>
</feature>
<gene>
    <name evidence="6" type="ORF">B5807_00087</name>
</gene>
<feature type="active site" description="Nucleophile" evidence="4">
    <location>
        <position position="57"/>
    </location>
</feature>
<dbReference type="CDD" id="cd07216">
    <property type="entry name" value="Pat17_PNPLA8_PNPLA9_like3"/>
    <property type="match status" value="1"/>
</dbReference>
<dbReference type="PANTHER" id="PTHR24185:SF1">
    <property type="entry name" value="CALCIUM-INDEPENDENT PHOSPHOLIPASE A2-GAMMA"/>
    <property type="match status" value="1"/>
</dbReference>
<protein>
    <recommendedName>
        <fullName evidence="5">PNPLA domain-containing protein</fullName>
    </recommendedName>
</protein>
<keyword evidence="1 4" id="KW-0378">Hydrolase</keyword>
<dbReference type="GO" id="GO:0016020">
    <property type="term" value="C:membrane"/>
    <property type="evidence" value="ECO:0007669"/>
    <property type="project" value="TreeGrafter"/>
</dbReference>
<evidence type="ECO:0000256" key="2">
    <source>
        <dbReference type="ARBA" id="ARBA00022963"/>
    </source>
</evidence>
<dbReference type="SUPFAM" id="SSF52151">
    <property type="entry name" value="FabD/lysophospholipase-like"/>
    <property type="match status" value="1"/>
</dbReference>